<feature type="region of interest" description="Disordered" evidence="1">
    <location>
        <begin position="53"/>
        <end position="96"/>
    </location>
</feature>
<protein>
    <recommendedName>
        <fullName evidence="4">BHLH domain-containing protein</fullName>
    </recommendedName>
</protein>
<evidence type="ECO:0008006" key="4">
    <source>
        <dbReference type="Google" id="ProtNLM"/>
    </source>
</evidence>
<reference evidence="2 3" key="1">
    <citation type="submission" date="2024-07" db="EMBL/GenBank/DDBJ databases">
        <title>Section-level genome sequencing and comparative genomics of Aspergillus sections Usti and Cavernicolus.</title>
        <authorList>
            <consortium name="Lawrence Berkeley National Laboratory"/>
            <person name="Nybo J.L."/>
            <person name="Vesth T.C."/>
            <person name="Theobald S."/>
            <person name="Frisvad J.C."/>
            <person name="Larsen T.O."/>
            <person name="Kjaerboelling I."/>
            <person name="Rothschild-Mancinelli K."/>
            <person name="Lyhne E.K."/>
            <person name="Kogle M.E."/>
            <person name="Barry K."/>
            <person name="Clum A."/>
            <person name="Na H."/>
            <person name="Ledsgaard L."/>
            <person name="Lin J."/>
            <person name="Lipzen A."/>
            <person name="Kuo A."/>
            <person name="Riley R."/>
            <person name="Mondo S."/>
            <person name="Labutti K."/>
            <person name="Haridas S."/>
            <person name="Pangalinan J."/>
            <person name="Salamov A.A."/>
            <person name="Simmons B.A."/>
            <person name="Magnuson J.K."/>
            <person name="Chen J."/>
            <person name="Drula E."/>
            <person name="Henrissat B."/>
            <person name="Wiebenga A."/>
            <person name="Lubbers R.J."/>
            <person name="Gomes A.C."/>
            <person name="Macurrencykelacurrency M.R."/>
            <person name="Stajich J."/>
            <person name="Grigoriev I.V."/>
            <person name="Mortensen U.H."/>
            <person name="De Vries R.P."/>
            <person name="Baker S.E."/>
            <person name="Andersen M.R."/>
        </authorList>
    </citation>
    <scope>NUCLEOTIDE SEQUENCE [LARGE SCALE GENOMIC DNA]</scope>
    <source>
        <strain evidence="2 3">CBS 449.75</strain>
    </source>
</reference>
<proteinExistence type="predicted"/>
<organism evidence="2 3">
    <name type="scientific">Aspergillus lucknowensis</name>
    <dbReference type="NCBI Taxonomy" id="176173"/>
    <lineage>
        <taxon>Eukaryota</taxon>
        <taxon>Fungi</taxon>
        <taxon>Dikarya</taxon>
        <taxon>Ascomycota</taxon>
        <taxon>Pezizomycotina</taxon>
        <taxon>Eurotiomycetes</taxon>
        <taxon>Eurotiomycetidae</taxon>
        <taxon>Eurotiales</taxon>
        <taxon>Aspergillaceae</taxon>
        <taxon>Aspergillus</taxon>
        <taxon>Aspergillus subgen. Nidulantes</taxon>
    </lineage>
</organism>
<name>A0ABR4LS67_9EURO</name>
<dbReference type="EMBL" id="JBFXLQ010000019">
    <property type="protein sequence ID" value="KAL2867394.1"/>
    <property type="molecule type" value="Genomic_DNA"/>
</dbReference>
<dbReference type="Proteomes" id="UP001610432">
    <property type="component" value="Unassembled WGS sequence"/>
</dbReference>
<dbReference type="RefSeq" id="XP_070886373.1">
    <property type="nucleotide sequence ID" value="XM_071029079.1"/>
</dbReference>
<comment type="caution">
    <text evidence="2">The sequence shown here is derived from an EMBL/GenBank/DDBJ whole genome shotgun (WGS) entry which is preliminary data.</text>
</comment>
<sequence length="96" mass="10450">MRSAPPRENGDARVLGRRLGTIDVPRAGPSIVASRPIISLDMIHTRQQKLTTLEAAERSGPGDGGNPSAKTPKRAYKNDSTQRKTLLEASFRRLAD</sequence>
<evidence type="ECO:0000256" key="1">
    <source>
        <dbReference type="SAM" id="MobiDB-lite"/>
    </source>
</evidence>
<accession>A0ABR4LS67</accession>
<gene>
    <name evidence="2" type="ORF">BJX67DRAFT_353025</name>
</gene>
<dbReference type="GeneID" id="98144151"/>
<keyword evidence="3" id="KW-1185">Reference proteome</keyword>
<evidence type="ECO:0000313" key="2">
    <source>
        <dbReference type="EMBL" id="KAL2867394.1"/>
    </source>
</evidence>
<feature type="compositionally biased region" description="Basic and acidic residues" evidence="1">
    <location>
        <begin position="76"/>
        <end position="96"/>
    </location>
</feature>
<evidence type="ECO:0000313" key="3">
    <source>
        <dbReference type="Proteomes" id="UP001610432"/>
    </source>
</evidence>